<sequence>MPRQPTLTEIRLKNISTSVAITVNTLNVLVTALKISTLEAISNTTQSLVKMVETIKQDKNECAELMEHIHQLLNAIIGVYFKSDTGAELPPNILNQIAEFTKTLHKIHTFIEAQQSGSKVRKFLRHGELSALLKDCKFELQQLEGLDFFQIKMTEDVLVNAREMQAEAQLRHREVLSMIETLSSSDSVSSLMCHLSSNSISMLPAEPKIFHGRDSELAEILKLFDQDNPRIAILGAGGMGKTSLARTALHHEEVITKYQGNRFFIACDTASNKVELAGLIGAHLGMKPGKDLTRAVLWHFSDGPRSLLILDNLETVWEPVESRKEIEEFLSLLTEIASLALVITMRGAERPAKVQWSRPFLLPLQPLAQDAARKMFIDIADDRHSIEEVDQVLHLTDNMPLSISLLAHLVDMEDCHTILSRWEKEKISLISAGYDKRSNLELSISLSLSSPRITSMPQAPDLLALLSILPDGLSDVELKQSQLPIQDVLGCKAALLRTALAYTDDHRRLKVLVPVREYMTESSPPTDQMIMSLLTHFHELLELYVTAFGTESGALPIGRITANYANIQNVLRFNQASRITGHGERLLEEIISLLPSLGDHRLKVHVIIELFRSFAFDLISEPENLIAQAIDHVKDLNDPKLECRLHASLIFYYSEQNPDVPKAIEHGQAALFLAQANDDHASQSNPLQLFGDKGQNTSYPVWYDPWGHELCPNEYVEAHNIQNQLLQDTQATHGLYQQRAYALINTAEVEVLMGFPKDVIQKKIDTAQSITKRMKNAMLMIACDMIQADLNLREGDRSERLGNNGCWEGAHHLSSWTTVFLAHSLKAKERLGIHKALQFLGDIFLSKDDEVTAVSLFILALEGFTEMDVHHSRAECMIRLGDISKKNSDLLEAMDLWETARPLFERSSQTKQVQDIDERLRSVMRSRNSIGPT</sequence>
<evidence type="ECO:0000313" key="2">
    <source>
        <dbReference type="EMBL" id="KAJ7732132.1"/>
    </source>
</evidence>
<gene>
    <name evidence="2" type="ORF">B0H16DRAFT_1696463</name>
</gene>
<accession>A0AAD7MTI7</accession>
<keyword evidence="3" id="KW-1185">Reference proteome</keyword>
<dbReference type="Gene3D" id="3.40.50.300">
    <property type="entry name" value="P-loop containing nucleotide triphosphate hydrolases"/>
    <property type="match status" value="1"/>
</dbReference>
<dbReference type="Gene3D" id="1.20.930.20">
    <property type="entry name" value="Adaptor protein Cbl, N-terminal domain"/>
    <property type="match status" value="1"/>
</dbReference>
<dbReference type="InterPro" id="IPR049052">
    <property type="entry name" value="nSTAND1"/>
</dbReference>
<protein>
    <recommendedName>
        <fullName evidence="1">Novel STAND NTPase 1 domain-containing protein</fullName>
    </recommendedName>
</protein>
<dbReference type="SUPFAM" id="SSF48452">
    <property type="entry name" value="TPR-like"/>
    <property type="match status" value="1"/>
</dbReference>
<comment type="caution">
    <text evidence="2">The sequence shown here is derived from an EMBL/GenBank/DDBJ whole genome shotgun (WGS) entry which is preliminary data.</text>
</comment>
<evidence type="ECO:0000259" key="1">
    <source>
        <dbReference type="Pfam" id="PF20703"/>
    </source>
</evidence>
<proteinExistence type="predicted"/>
<dbReference type="CDD" id="cd21037">
    <property type="entry name" value="MLKL_NTD"/>
    <property type="match status" value="1"/>
</dbReference>
<dbReference type="PANTHER" id="PTHR47691">
    <property type="entry name" value="REGULATOR-RELATED"/>
    <property type="match status" value="1"/>
</dbReference>
<dbReference type="GO" id="GO:0007166">
    <property type="term" value="P:cell surface receptor signaling pathway"/>
    <property type="evidence" value="ECO:0007669"/>
    <property type="project" value="InterPro"/>
</dbReference>
<dbReference type="InterPro" id="IPR059179">
    <property type="entry name" value="MLKL-like_MCAfunc"/>
</dbReference>
<dbReference type="Pfam" id="PF20703">
    <property type="entry name" value="nSTAND1"/>
    <property type="match status" value="1"/>
</dbReference>
<organism evidence="2 3">
    <name type="scientific">Mycena metata</name>
    <dbReference type="NCBI Taxonomy" id="1033252"/>
    <lineage>
        <taxon>Eukaryota</taxon>
        <taxon>Fungi</taxon>
        <taxon>Dikarya</taxon>
        <taxon>Basidiomycota</taxon>
        <taxon>Agaricomycotina</taxon>
        <taxon>Agaricomycetes</taxon>
        <taxon>Agaricomycetidae</taxon>
        <taxon>Agaricales</taxon>
        <taxon>Marasmiineae</taxon>
        <taxon>Mycenaceae</taxon>
        <taxon>Mycena</taxon>
    </lineage>
</organism>
<name>A0AAD7MTI7_9AGAR</name>
<dbReference type="Gene3D" id="1.25.40.10">
    <property type="entry name" value="Tetratricopeptide repeat domain"/>
    <property type="match status" value="1"/>
</dbReference>
<dbReference type="EMBL" id="JARKIB010000147">
    <property type="protein sequence ID" value="KAJ7732132.1"/>
    <property type="molecule type" value="Genomic_DNA"/>
</dbReference>
<reference evidence="2" key="1">
    <citation type="submission" date="2023-03" db="EMBL/GenBank/DDBJ databases">
        <title>Massive genome expansion in bonnet fungi (Mycena s.s.) driven by repeated elements and novel gene families across ecological guilds.</title>
        <authorList>
            <consortium name="Lawrence Berkeley National Laboratory"/>
            <person name="Harder C.B."/>
            <person name="Miyauchi S."/>
            <person name="Viragh M."/>
            <person name="Kuo A."/>
            <person name="Thoen E."/>
            <person name="Andreopoulos B."/>
            <person name="Lu D."/>
            <person name="Skrede I."/>
            <person name="Drula E."/>
            <person name="Henrissat B."/>
            <person name="Morin E."/>
            <person name="Kohler A."/>
            <person name="Barry K."/>
            <person name="LaButti K."/>
            <person name="Morin E."/>
            <person name="Salamov A."/>
            <person name="Lipzen A."/>
            <person name="Mereny Z."/>
            <person name="Hegedus B."/>
            <person name="Baldrian P."/>
            <person name="Stursova M."/>
            <person name="Weitz H."/>
            <person name="Taylor A."/>
            <person name="Grigoriev I.V."/>
            <person name="Nagy L.G."/>
            <person name="Martin F."/>
            <person name="Kauserud H."/>
        </authorList>
    </citation>
    <scope>NUCLEOTIDE SEQUENCE</scope>
    <source>
        <strain evidence="2">CBHHK182m</strain>
    </source>
</reference>
<dbReference type="AlphaFoldDB" id="A0AAD7MTI7"/>
<dbReference type="InterPro" id="IPR036537">
    <property type="entry name" value="Adaptor_Cbl_N_dom_sf"/>
</dbReference>
<feature type="domain" description="Novel STAND NTPase 1" evidence="1">
    <location>
        <begin position="206"/>
        <end position="347"/>
    </location>
</feature>
<dbReference type="Proteomes" id="UP001215598">
    <property type="component" value="Unassembled WGS sequence"/>
</dbReference>
<dbReference type="InterPro" id="IPR027417">
    <property type="entry name" value="P-loop_NTPase"/>
</dbReference>
<dbReference type="InterPro" id="IPR011990">
    <property type="entry name" value="TPR-like_helical_dom_sf"/>
</dbReference>
<dbReference type="SUPFAM" id="SSF52540">
    <property type="entry name" value="P-loop containing nucleoside triphosphate hydrolases"/>
    <property type="match status" value="1"/>
</dbReference>
<evidence type="ECO:0000313" key="3">
    <source>
        <dbReference type="Proteomes" id="UP001215598"/>
    </source>
</evidence>
<dbReference type="PANTHER" id="PTHR47691:SF3">
    <property type="entry name" value="HTH-TYPE TRANSCRIPTIONAL REGULATOR RV0890C-RELATED"/>
    <property type="match status" value="1"/>
</dbReference>